<dbReference type="GO" id="GO:0006935">
    <property type="term" value="P:chemotaxis"/>
    <property type="evidence" value="ECO:0007669"/>
    <property type="project" value="UniProtKB-KW"/>
</dbReference>
<evidence type="ECO:0000256" key="3">
    <source>
        <dbReference type="PROSITE-ProRule" id="PRU00284"/>
    </source>
</evidence>
<keyword evidence="4" id="KW-0812">Transmembrane</keyword>
<keyword evidence="3" id="KW-0807">Transducer</keyword>
<dbReference type="Gene3D" id="1.10.287.950">
    <property type="entry name" value="Methyl-accepting chemotaxis protein"/>
    <property type="match status" value="1"/>
</dbReference>
<dbReference type="KEGG" id="avp:AVENP_2609"/>
<dbReference type="PROSITE" id="PS50111">
    <property type="entry name" value="CHEMOTAXIS_TRANSDUC_2"/>
    <property type="match status" value="1"/>
</dbReference>
<feature type="transmembrane region" description="Helical" evidence="4">
    <location>
        <begin position="194"/>
        <end position="214"/>
    </location>
</feature>
<dbReference type="SUPFAM" id="SSF58104">
    <property type="entry name" value="Methyl-accepting chemotaxis protein (MCP) signaling domain"/>
    <property type="match status" value="1"/>
</dbReference>
<dbReference type="Pfam" id="PF00015">
    <property type="entry name" value="MCPsignal"/>
    <property type="match status" value="1"/>
</dbReference>
<organism evidence="6 7">
    <name type="scientific">Arcobacter venerupis</name>
    <dbReference type="NCBI Taxonomy" id="1054033"/>
    <lineage>
        <taxon>Bacteria</taxon>
        <taxon>Pseudomonadati</taxon>
        <taxon>Campylobacterota</taxon>
        <taxon>Epsilonproteobacteria</taxon>
        <taxon>Campylobacterales</taxon>
        <taxon>Arcobacteraceae</taxon>
        <taxon>Arcobacter</taxon>
    </lineage>
</organism>
<dbReference type="GO" id="GO:0005886">
    <property type="term" value="C:plasma membrane"/>
    <property type="evidence" value="ECO:0007669"/>
    <property type="project" value="TreeGrafter"/>
</dbReference>
<dbReference type="EMBL" id="CP053840">
    <property type="protein sequence ID" value="QKF68105.1"/>
    <property type="molecule type" value="Genomic_DNA"/>
</dbReference>
<evidence type="ECO:0000256" key="1">
    <source>
        <dbReference type="ARBA" id="ARBA00022500"/>
    </source>
</evidence>
<evidence type="ECO:0000313" key="7">
    <source>
        <dbReference type="Proteomes" id="UP000503482"/>
    </source>
</evidence>
<protein>
    <submittedName>
        <fullName evidence="6">MCP-domain signal transduction protein</fullName>
    </submittedName>
</protein>
<dbReference type="PANTHER" id="PTHR43531">
    <property type="entry name" value="PROTEIN ICFG"/>
    <property type="match status" value="1"/>
</dbReference>
<dbReference type="InterPro" id="IPR051310">
    <property type="entry name" value="MCP_chemotaxis"/>
</dbReference>
<name>A0AAE7BD64_9BACT</name>
<accession>A0AAE7BD64</accession>
<evidence type="ECO:0000313" key="6">
    <source>
        <dbReference type="EMBL" id="QKF68105.1"/>
    </source>
</evidence>
<keyword evidence="4" id="KW-0472">Membrane</keyword>
<feature type="domain" description="Methyl-accepting transducer" evidence="5">
    <location>
        <begin position="377"/>
        <end position="606"/>
    </location>
</feature>
<evidence type="ECO:0000259" key="5">
    <source>
        <dbReference type="PROSITE" id="PS50111"/>
    </source>
</evidence>
<evidence type="ECO:0000256" key="4">
    <source>
        <dbReference type="SAM" id="Phobius"/>
    </source>
</evidence>
<dbReference type="GO" id="GO:0004888">
    <property type="term" value="F:transmembrane signaling receptor activity"/>
    <property type="evidence" value="ECO:0007669"/>
    <property type="project" value="TreeGrafter"/>
</dbReference>
<keyword evidence="1" id="KW-0145">Chemotaxis</keyword>
<proteinExistence type="inferred from homology"/>
<dbReference type="RefSeq" id="WP_128359708.1">
    <property type="nucleotide sequence ID" value="NZ_CP053840.1"/>
</dbReference>
<dbReference type="SMART" id="SM00283">
    <property type="entry name" value="MA"/>
    <property type="match status" value="1"/>
</dbReference>
<dbReference type="Proteomes" id="UP000503482">
    <property type="component" value="Chromosome"/>
</dbReference>
<comment type="similarity">
    <text evidence="2">Belongs to the methyl-accepting chemotaxis (MCP) protein family.</text>
</comment>
<dbReference type="AlphaFoldDB" id="A0AAE7BD64"/>
<sequence>MFGIKNMKIGKKIIIAPAIAVLFLLILALFSNNALKSDKSTLNEIVQVKFELYKTSSKLLSDVNLYNSILYKTFSYSTGKYEQFMIDEQLALLEKLRISIVKEMENFLKAPYLTEENKKSIESVNKELIEYNLAIKDAVDMLSVDLGMATPMLFITDEMFLKINEKLNAINKTANEENKSSYLSALEKINSTTYTLYTLVIVVLIILFFVILAITNSIKEPLQRFQSGLIEFFKYLNQETNESKLIEIDSKDELGIMAKEVNRNILDINDSLQKDRLVVESAITCANEAKKGLLNARIKGETKNPSLNELKNVINQMLEATELNINKAMKTLSLYTNYDYRTKIDISALDGDLKDLCKDINNLGVSITSMLVENKEMGLVLSSNAENLSLNVEKLTSSANTQAASLEETAAAIEEITSNMQNSSQNIVKMTSFANEVSSSVAIGQDLASRTALSMDEINTQTNAIADSITIIDQIAFQTNILSLNAAVEAATAGEAGKGFAVVAAEVRNLASRSADAAKEIKDLVVNATNKANEGKNISTEMIKGYEKLNNNIHNTLSLIKEVSTASKEQFSAMEQINDTVNNLDRVTQQNAASAEEANKVAREVSEIAEKVVEHTNEKEFEGK</sequence>
<dbReference type="PANTHER" id="PTHR43531:SF11">
    <property type="entry name" value="METHYL-ACCEPTING CHEMOTAXIS PROTEIN 3"/>
    <property type="match status" value="1"/>
</dbReference>
<dbReference type="Gene3D" id="6.10.340.10">
    <property type="match status" value="1"/>
</dbReference>
<evidence type="ECO:0000256" key="2">
    <source>
        <dbReference type="ARBA" id="ARBA00029447"/>
    </source>
</evidence>
<keyword evidence="7" id="KW-1185">Reference proteome</keyword>
<keyword evidence="4" id="KW-1133">Transmembrane helix</keyword>
<gene>
    <name evidence="6" type="ORF">AVENP_2609</name>
</gene>
<dbReference type="GO" id="GO:0007165">
    <property type="term" value="P:signal transduction"/>
    <property type="evidence" value="ECO:0007669"/>
    <property type="project" value="UniProtKB-KW"/>
</dbReference>
<reference evidence="6 7" key="1">
    <citation type="submission" date="2020-05" db="EMBL/GenBank/DDBJ databases">
        <title>Complete genome sequencing of Campylobacter and Arcobacter type strains.</title>
        <authorList>
            <person name="Miller W.G."/>
            <person name="Yee E."/>
        </authorList>
    </citation>
    <scope>NUCLEOTIDE SEQUENCE [LARGE SCALE GENOMIC DNA]</scope>
    <source>
        <strain evidence="6 7">LMG 26156</strain>
    </source>
</reference>
<dbReference type="InterPro" id="IPR004089">
    <property type="entry name" value="MCPsignal_dom"/>
</dbReference>